<organism evidence="1 2">
    <name type="scientific">Microcystis aeruginosa NIES-298</name>
    <dbReference type="NCBI Taxonomy" id="449468"/>
    <lineage>
        <taxon>Bacteria</taxon>
        <taxon>Bacillati</taxon>
        <taxon>Cyanobacteriota</taxon>
        <taxon>Cyanophyceae</taxon>
        <taxon>Oscillatoriophycideae</taxon>
        <taxon>Chroococcales</taxon>
        <taxon>Microcystaceae</taxon>
        <taxon>Microcystis</taxon>
    </lineage>
</organism>
<reference evidence="2" key="1">
    <citation type="submission" date="2017-12" db="EMBL/GenBank/DDBJ databases">
        <title>Improved Draft Genome Sequence of Microcystis aeruginosa NIES-298, a Microcystin-Producing Cyanobacterium from Lake Kasumigaura, Japan.</title>
        <authorList>
            <person name="Yamaguchi H."/>
            <person name="Suzuki S."/>
            <person name="Kawachi M."/>
        </authorList>
    </citation>
    <scope>NUCLEOTIDE SEQUENCE [LARGE SCALE GENOMIC DNA]</scope>
    <source>
        <strain evidence="2">NIES-298</strain>
    </source>
</reference>
<gene>
    <name evidence="1" type="ORF">BGM30_44970</name>
</gene>
<name>A0A2H6BZ10_MICAE</name>
<evidence type="ECO:0000313" key="1">
    <source>
        <dbReference type="EMBL" id="GBD55404.1"/>
    </source>
</evidence>
<protein>
    <submittedName>
        <fullName evidence="1">Uncharacterized protein</fullName>
    </submittedName>
</protein>
<dbReference type="Proteomes" id="UP000236321">
    <property type="component" value="Unassembled WGS sequence"/>
</dbReference>
<sequence length="65" mass="7145">MTNISLCSSLEVAINQARHLLNAYPGLGIGIRESSTGWGFVVFSPMDQKSFEETTGLKIKYRIPA</sequence>
<comment type="caution">
    <text evidence="1">The sequence shown here is derived from an EMBL/GenBank/DDBJ whole genome shotgun (WGS) entry which is preliminary data.</text>
</comment>
<proteinExistence type="predicted"/>
<dbReference type="EMBL" id="BEYQ01000022">
    <property type="protein sequence ID" value="GBD55404.1"/>
    <property type="molecule type" value="Genomic_DNA"/>
</dbReference>
<accession>A0A2H6BZ10</accession>
<dbReference type="AlphaFoldDB" id="A0A2H6BZ10"/>
<evidence type="ECO:0000313" key="2">
    <source>
        <dbReference type="Proteomes" id="UP000236321"/>
    </source>
</evidence>